<accession>A0ABV7DDB9</accession>
<name>A0ABV7DDB9_9HYPH</name>
<sequence>MTTVAYRDGVLAADSRFMVNGWKQPHPAKKLFRMKDGAVCAVTGDYAISVEFVRWLDGDRAQPAPQLGDMGRVIHMAKDGTLTIYEMSGSFEVSCEFTAFGSGSPAAQAAMYMGADAIKAVEIAALLDDATGGNVCHMKCEE</sequence>
<organism evidence="1 2">
    <name type="scientific">Shinella pollutisoli</name>
    <dbReference type="NCBI Taxonomy" id="2250594"/>
    <lineage>
        <taxon>Bacteria</taxon>
        <taxon>Pseudomonadati</taxon>
        <taxon>Pseudomonadota</taxon>
        <taxon>Alphaproteobacteria</taxon>
        <taxon>Hyphomicrobiales</taxon>
        <taxon>Rhizobiaceae</taxon>
        <taxon>Shinella</taxon>
    </lineage>
</organism>
<dbReference type="SUPFAM" id="SSF56235">
    <property type="entry name" value="N-terminal nucleophile aminohydrolases (Ntn hydrolases)"/>
    <property type="match status" value="1"/>
</dbReference>
<keyword evidence="2" id="KW-1185">Reference proteome</keyword>
<proteinExistence type="predicted"/>
<dbReference type="CDD" id="cd01901">
    <property type="entry name" value="Ntn_hydrolase"/>
    <property type="match status" value="1"/>
</dbReference>
<comment type="caution">
    <text evidence="1">The sequence shown here is derived from an EMBL/GenBank/DDBJ whole genome shotgun (WGS) entry which is preliminary data.</text>
</comment>
<dbReference type="RefSeq" id="WP_257317915.1">
    <property type="nucleotide sequence ID" value="NZ_JANFDG010000035.1"/>
</dbReference>
<reference evidence="2" key="1">
    <citation type="journal article" date="2019" name="Int. J. Syst. Evol. Microbiol.">
        <title>The Global Catalogue of Microorganisms (GCM) 10K type strain sequencing project: providing services to taxonomists for standard genome sequencing and annotation.</title>
        <authorList>
            <consortium name="The Broad Institute Genomics Platform"/>
            <consortium name="The Broad Institute Genome Sequencing Center for Infectious Disease"/>
            <person name="Wu L."/>
            <person name="Ma J."/>
        </authorList>
    </citation>
    <scope>NUCLEOTIDE SEQUENCE [LARGE SCALE GENOMIC DNA]</scope>
    <source>
        <strain evidence="2">KCTC 52677</strain>
    </source>
</reference>
<dbReference type="InterPro" id="IPR029055">
    <property type="entry name" value="Ntn_hydrolases_N"/>
</dbReference>
<evidence type="ECO:0000313" key="1">
    <source>
        <dbReference type="EMBL" id="MFC3072354.1"/>
    </source>
</evidence>
<gene>
    <name evidence="1" type="ORF">ACFOHH_04465</name>
</gene>
<dbReference type="EMBL" id="JBHRSP010000006">
    <property type="protein sequence ID" value="MFC3072354.1"/>
    <property type="molecule type" value="Genomic_DNA"/>
</dbReference>
<evidence type="ECO:0000313" key="2">
    <source>
        <dbReference type="Proteomes" id="UP001595377"/>
    </source>
</evidence>
<protein>
    <submittedName>
        <fullName evidence="1">Uncharacterized protein</fullName>
    </submittedName>
</protein>
<dbReference type="Proteomes" id="UP001595377">
    <property type="component" value="Unassembled WGS sequence"/>
</dbReference>